<gene>
    <name evidence="1" type="ORF">Dcar01_02390</name>
</gene>
<proteinExistence type="predicted"/>
<sequence>MAQDVKVRFGKNARIEVAPYTDGSEPPAAAWQHLCLTNRVSLGGEKGTETFENFCTEGNEVEVLDGSEKGTLEFGDTTWTEDDAALAVLKKASKAKTEDGSKVHYRVFPLGKGEGKPVFRGIFQVKNWKLDVPSKGLIKIENGVTPLGVPEEGTQGADGAFTPLP</sequence>
<dbReference type="EMBL" id="BAABRP010000009">
    <property type="protein sequence ID" value="GAA5513646.1"/>
    <property type="molecule type" value="Genomic_DNA"/>
</dbReference>
<dbReference type="RefSeq" id="WP_345465417.1">
    <property type="nucleotide sequence ID" value="NZ_BAABRP010000009.1"/>
</dbReference>
<dbReference type="Proteomes" id="UP001401887">
    <property type="component" value="Unassembled WGS sequence"/>
</dbReference>
<accession>A0ABP9W8H5</accession>
<evidence type="ECO:0000313" key="1">
    <source>
        <dbReference type="EMBL" id="GAA5513646.1"/>
    </source>
</evidence>
<reference evidence="1 2" key="1">
    <citation type="submission" date="2024-02" db="EMBL/GenBank/DDBJ databases">
        <title>Deinococcus carri NBRC 110142.</title>
        <authorList>
            <person name="Ichikawa N."/>
            <person name="Katano-Makiyama Y."/>
            <person name="Hidaka K."/>
        </authorList>
    </citation>
    <scope>NUCLEOTIDE SEQUENCE [LARGE SCALE GENOMIC DNA]</scope>
    <source>
        <strain evidence="1 2">NBRC 110142</strain>
    </source>
</reference>
<organism evidence="1 2">
    <name type="scientific">Deinococcus carri</name>
    <dbReference type="NCBI Taxonomy" id="1211323"/>
    <lineage>
        <taxon>Bacteria</taxon>
        <taxon>Thermotogati</taxon>
        <taxon>Deinococcota</taxon>
        <taxon>Deinococci</taxon>
        <taxon>Deinococcales</taxon>
        <taxon>Deinococcaceae</taxon>
        <taxon>Deinococcus</taxon>
    </lineage>
</organism>
<comment type="caution">
    <text evidence="1">The sequence shown here is derived from an EMBL/GenBank/DDBJ whole genome shotgun (WGS) entry which is preliminary data.</text>
</comment>
<protein>
    <submittedName>
        <fullName evidence="1">Uncharacterized protein</fullName>
    </submittedName>
</protein>
<evidence type="ECO:0000313" key="2">
    <source>
        <dbReference type="Proteomes" id="UP001401887"/>
    </source>
</evidence>
<keyword evidence="2" id="KW-1185">Reference proteome</keyword>
<name>A0ABP9W8H5_9DEIO</name>